<protein>
    <submittedName>
        <fullName evidence="7">Ergothioneine biosynthesis protein EgtB</fullName>
    </submittedName>
</protein>
<evidence type="ECO:0000259" key="5">
    <source>
        <dbReference type="Pfam" id="PF03781"/>
    </source>
</evidence>
<reference evidence="7 8" key="1">
    <citation type="submission" date="2024-06" db="EMBL/GenBank/DDBJ databases">
        <authorList>
            <person name="Li F."/>
        </authorList>
    </citation>
    <scope>NUCLEOTIDE SEQUENCE [LARGE SCALE GENOMIC DNA]</scope>
    <source>
        <strain evidence="7 8">GXAS 311</strain>
    </source>
</reference>
<keyword evidence="8" id="KW-1185">Reference proteome</keyword>
<dbReference type="RefSeq" id="WP_353873528.1">
    <property type="nucleotide sequence ID" value="NZ_JBEVCJ010000002.1"/>
</dbReference>
<dbReference type="SUPFAM" id="SSF109854">
    <property type="entry name" value="DinB/YfiT-like putative metalloenzymes"/>
    <property type="match status" value="1"/>
</dbReference>
<evidence type="ECO:0000313" key="8">
    <source>
        <dbReference type="Proteomes" id="UP001548189"/>
    </source>
</evidence>
<comment type="caution">
    <text evidence="7">The sequence shown here is derived from an EMBL/GenBank/DDBJ whole genome shotgun (WGS) entry which is preliminary data.</text>
</comment>
<dbReference type="InterPro" id="IPR024775">
    <property type="entry name" value="DinB-like"/>
</dbReference>
<dbReference type="Pfam" id="PF12867">
    <property type="entry name" value="DinB_2"/>
    <property type="match status" value="1"/>
</dbReference>
<sequence length="428" mass="49571">MKNTQSIADETQSNESTPSLPDTVQLISSLSNISELTDVFLSTRQSSLTICQNLSAEDLQAQSMPDASPLKWHLAHTSWAFETFILKPHKNNYQVFDKDYEYLFNSYYNAVGQQFPRPQRGLLTRPDLSTIFQYRKYIDEQMLALLTSPNAHVINLTHQQLEQLVLLFINHEQQHQELMLTDLKHLLSINPTYPSVDYIETLTPSKNKQMLEIDAGLFSIGHNNETFYFDNEGPRHQFYVNAFRIATELVSNAEYLAFIEDNGYQTPDHWLSEAWQKINANNINHPLYWVKKENQWFEYTLSGLVPLNLHQPVKHISYFEANAFANWCDKRLPTEQEWEVAARNHGDQLQQLFNQLWQWTSSSYAAYPGFTPPPGAIGEYNGKFMVNQYVLRGGSIVTPAGHIRCSYRNFFYPDACWQYSGIRLAETI</sequence>
<feature type="region of interest" description="Disordered" evidence="4">
    <location>
        <begin position="1"/>
        <end position="21"/>
    </location>
</feature>
<comment type="pathway">
    <text evidence="3">Amino-acid biosynthesis; ergothioneine biosynthesis.</text>
</comment>
<evidence type="ECO:0000256" key="4">
    <source>
        <dbReference type="SAM" id="MobiDB-lite"/>
    </source>
</evidence>
<feature type="domain" description="DinB-like" evidence="6">
    <location>
        <begin position="42"/>
        <end position="179"/>
    </location>
</feature>
<dbReference type="InterPro" id="IPR051043">
    <property type="entry name" value="Sulfatase_Mod_Factor_Kinase"/>
</dbReference>
<dbReference type="PANTHER" id="PTHR23150:SF36">
    <property type="entry name" value="HERCYNINE OXYGENASE"/>
    <property type="match status" value="1"/>
</dbReference>
<dbReference type="Pfam" id="PF03781">
    <property type="entry name" value="FGE-sulfatase"/>
    <property type="match status" value="1"/>
</dbReference>
<evidence type="ECO:0000256" key="2">
    <source>
        <dbReference type="ARBA" id="ARBA00023004"/>
    </source>
</evidence>
<dbReference type="EMBL" id="JBEVCJ010000002">
    <property type="protein sequence ID" value="MET1253977.1"/>
    <property type="molecule type" value="Genomic_DNA"/>
</dbReference>
<dbReference type="InterPro" id="IPR005532">
    <property type="entry name" value="SUMF_dom"/>
</dbReference>
<dbReference type="InterPro" id="IPR034660">
    <property type="entry name" value="DinB/YfiT-like"/>
</dbReference>
<dbReference type="SUPFAM" id="SSF56436">
    <property type="entry name" value="C-type lectin-like"/>
    <property type="match status" value="1"/>
</dbReference>
<dbReference type="InterPro" id="IPR016187">
    <property type="entry name" value="CTDL_fold"/>
</dbReference>
<evidence type="ECO:0000256" key="1">
    <source>
        <dbReference type="ARBA" id="ARBA00023002"/>
    </source>
</evidence>
<dbReference type="NCBIfam" id="TIGR03440">
    <property type="entry name" value="egtB_TIGR03440"/>
    <property type="match status" value="1"/>
</dbReference>
<dbReference type="Gene3D" id="3.90.1580.10">
    <property type="entry name" value="paralog of FGE (formylglycine-generating enzyme)"/>
    <property type="match status" value="2"/>
</dbReference>
<dbReference type="PANTHER" id="PTHR23150">
    <property type="entry name" value="SULFATASE MODIFYING FACTOR 1, 2"/>
    <property type="match status" value="1"/>
</dbReference>
<evidence type="ECO:0000259" key="6">
    <source>
        <dbReference type="Pfam" id="PF12867"/>
    </source>
</evidence>
<evidence type="ECO:0000256" key="3">
    <source>
        <dbReference type="ARBA" id="ARBA00037882"/>
    </source>
</evidence>
<accession>A0ABV2BPV6</accession>
<gene>
    <name evidence="7" type="primary">egtB</name>
    <name evidence="7" type="ORF">ABVT43_02445</name>
</gene>
<feature type="domain" description="Sulfatase-modifying factor enzyme-like" evidence="5">
    <location>
        <begin position="207"/>
        <end position="346"/>
    </location>
</feature>
<keyword evidence="1" id="KW-0560">Oxidoreductase</keyword>
<dbReference type="InterPro" id="IPR042095">
    <property type="entry name" value="SUMF_sf"/>
</dbReference>
<keyword evidence="2" id="KW-0408">Iron</keyword>
<dbReference type="InterPro" id="IPR017806">
    <property type="entry name" value="EgtB"/>
</dbReference>
<name>A0ABV2BPV6_9GAMM</name>
<proteinExistence type="predicted"/>
<evidence type="ECO:0000313" key="7">
    <source>
        <dbReference type="EMBL" id="MET1253977.1"/>
    </source>
</evidence>
<dbReference type="Proteomes" id="UP001548189">
    <property type="component" value="Unassembled WGS sequence"/>
</dbReference>
<organism evidence="7 8">
    <name type="scientific">Aliikangiella maris</name>
    <dbReference type="NCBI Taxonomy" id="3162458"/>
    <lineage>
        <taxon>Bacteria</taxon>
        <taxon>Pseudomonadati</taxon>
        <taxon>Pseudomonadota</taxon>
        <taxon>Gammaproteobacteria</taxon>
        <taxon>Oceanospirillales</taxon>
        <taxon>Pleioneaceae</taxon>
        <taxon>Aliikangiella</taxon>
    </lineage>
</organism>